<evidence type="ECO:0000256" key="1">
    <source>
        <dbReference type="ARBA" id="ARBA00022801"/>
    </source>
</evidence>
<dbReference type="PANTHER" id="PTHR31793:SF37">
    <property type="entry name" value="ACYL-COA THIOESTER HYDROLASE YBGC"/>
    <property type="match status" value="1"/>
</dbReference>
<dbReference type="InterPro" id="IPR029069">
    <property type="entry name" value="HotDog_dom_sf"/>
</dbReference>
<dbReference type="KEGG" id="dmr:Deima_1564"/>
<organism evidence="2 3">
    <name type="scientific">Deinococcus maricopensis (strain DSM 21211 / LMG 22137 / NRRL B-23946 / LB-34)</name>
    <dbReference type="NCBI Taxonomy" id="709986"/>
    <lineage>
        <taxon>Bacteria</taxon>
        <taxon>Thermotogati</taxon>
        <taxon>Deinococcota</taxon>
        <taxon>Deinococci</taxon>
        <taxon>Deinococcales</taxon>
        <taxon>Deinococcaceae</taxon>
        <taxon>Deinococcus</taxon>
    </lineage>
</organism>
<evidence type="ECO:0000313" key="2">
    <source>
        <dbReference type="EMBL" id="ADV67213.1"/>
    </source>
</evidence>
<dbReference type="GO" id="GO:0047617">
    <property type="term" value="F:fatty acyl-CoA hydrolase activity"/>
    <property type="evidence" value="ECO:0007669"/>
    <property type="project" value="TreeGrafter"/>
</dbReference>
<sequence length="148" mass="16259">MRGVTDALTPERTHTLTLSVQPSDIDDLGHVNNAVYLSWFEGVARAHADRVGADLPTLRALGVVPVARTHTIHYHRPALLGDEVHVTTVITESRGVRATRTYTANRADGTLLASCETQWVWVHPETGRPKAPPAELLARFGFHPETAR</sequence>
<accession>E8U824</accession>
<dbReference type="STRING" id="709986.Deima_1564"/>
<dbReference type="EMBL" id="CP002454">
    <property type="protein sequence ID" value="ADV67213.1"/>
    <property type="molecule type" value="Genomic_DNA"/>
</dbReference>
<reference evidence="3" key="2">
    <citation type="submission" date="2011-01" db="EMBL/GenBank/DDBJ databases">
        <title>The complete genome of Deinococcus maricopensis DSM 21211.</title>
        <authorList>
            <consortium name="US DOE Joint Genome Institute (JGI-PGF)"/>
            <person name="Lucas S."/>
            <person name="Copeland A."/>
            <person name="Lapidus A."/>
            <person name="Goodwin L."/>
            <person name="Pitluck S."/>
            <person name="Kyrpides N."/>
            <person name="Mavromatis K."/>
            <person name="Pagani I."/>
            <person name="Ivanova N."/>
            <person name="Ovchinnikova G."/>
            <person name="Zeytun A."/>
            <person name="Detter J.C."/>
            <person name="Han C."/>
            <person name="Land M."/>
            <person name="Hauser L."/>
            <person name="Markowitz V."/>
            <person name="Cheng J.-F."/>
            <person name="Hugenholtz P."/>
            <person name="Woyke T."/>
            <person name="Wu D."/>
            <person name="Pukall R."/>
            <person name="Gehrich-Schroeter G."/>
            <person name="Brambilla E."/>
            <person name="Klenk H.-P."/>
            <person name="Eisen J.A."/>
        </authorList>
    </citation>
    <scope>NUCLEOTIDE SEQUENCE [LARGE SCALE GENOMIC DNA]</scope>
    <source>
        <strain evidence="3">DSM 21211 / LMG 22137 / NRRL B-23946 / LB-34</strain>
    </source>
</reference>
<dbReference type="Proteomes" id="UP000008635">
    <property type="component" value="Chromosome"/>
</dbReference>
<dbReference type="SUPFAM" id="SSF54637">
    <property type="entry name" value="Thioesterase/thiol ester dehydrase-isomerase"/>
    <property type="match status" value="1"/>
</dbReference>
<keyword evidence="1" id="KW-0378">Hydrolase</keyword>
<dbReference type="InterPro" id="IPR050563">
    <property type="entry name" value="4-hydroxybenzoyl-CoA_TE"/>
</dbReference>
<reference evidence="2 3" key="1">
    <citation type="journal article" date="2011" name="Stand. Genomic Sci.">
        <title>Complete genome sequence of Deinococcus maricopensis type strain (LB-34).</title>
        <authorList>
            <person name="Pukall R."/>
            <person name="Zeytun A."/>
            <person name="Lucas S."/>
            <person name="Lapidus A."/>
            <person name="Hammon N."/>
            <person name="Deshpande S."/>
            <person name="Nolan M."/>
            <person name="Cheng J.F."/>
            <person name="Pitluck S."/>
            <person name="Liolios K."/>
            <person name="Pagani I."/>
            <person name="Mikhailova N."/>
            <person name="Ivanova N."/>
            <person name="Mavromatis K."/>
            <person name="Pati A."/>
            <person name="Tapia R."/>
            <person name="Han C."/>
            <person name="Goodwin L."/>
            <person name="Chen A."/>
            <person name="Palaniappan K."/>
            <person name="Land M."/>
            <person name="Hauser L."/>
            <person name="Chang Y.J."/>
            <person name="Jeffries C.D."/>
            <person name="Brambilla E.M."/>
            <person name="Rohde M."/>
            <person name="Goker M."/>
            <person name="Detter J.C."/>
            <person name="Woyke T."/>
            <person name="Bristow J."/>
            <person name="Eisen J.A."/>
            <person name="Markowitz V."/>
            <person name="Hugenholtz P."/>
            <person name="Kyrpides N.C."/>
            <person name="Klenk H.P."/>
        </authorList>
    </citation>
    <scope>NUCLEOTIDE SEQUENCE [LARGE SCALE GENOMIC DNA]</scope>
    <source>
        <strain evidence="3">DSM 21211 / LMG 22137 / NRRL B-23946 / LB-34</strain>
    </source>
</reference>
<keyword evidence="3" id="KW-1185">Reference proteome</keyword>
<gene>
    <name evidence="2" type="ordered locus">Deima_1564</name>
</gene>
<dbReference type="CDD" id="cd00586">
    <property type="entry name" value="4HBT"/>
    <property type="match status" value="1"/>
</dbReference>
<dbReference type="HOGENOM" id="CLU_101141_4_1_0"/>
<dbReference type="PANTHER" id="PTHR31793">
    <property type="entry name" value="4-HYDROXYBENZOYL-COA THIOESTERASE FAMILY MEMBER"/>
    <property type="match status" value="1"/>
</dbReference>
<evidence type="ECO:0000313" key="3">
    <source>
        <dbReference type="Proteomes" id="UP000008635"/>
    </source>
</evidence>
<dbReference type="Pfam" id="PF13279">
    <property type="entry name" value="4HBT_2"/>
    <property type="match status" value="1"/>
</dbReference>
<dbReference type="eggNOG" id="COG0824">
    <property type="taxonomic scope" value="Bacteria"/>
</dbReference>
<name>E8U824_DEIML</name>
<protein>
    <submittedName>
        <fullName evidence="2">Thioesterase superfamily protein</fullName>
    </submittedName>
</protein>
<dbReference type="Gene3D" id="3.10.129.10">
    <property type="entry name" value="Hotdog Thioesterase"/>
    <property type="match status" value="2"/>
</dbReference>
<proteinExistence type="predicted"/>
<dbReference type="AlphaFoldDB" id="E8U824"/>